<protein>
    <submittedName>
        <fullName evidence="1">Uncharacterized protein</fullName>
    </submittedName>
</protein>
<evidence type="ECO:0000313" key="2">
    <source>
        <dbReference type="Proteomes" id="UP000007882"/>
    </source>
</evidence>
<name>I0GX08_ACTM4</name>
<dbReference type="PATRIC" id="fig|512565.3.peg.78"/>
<gene>
    <name evidence="1" type="ordered locus">AMIS_750</name>
</gene>
<organism evidence="1 2">
    <name type="scientific">Actinoplanes missouriensis (strain ATCC 14538 / DSM 43046 / CBS 188.64 / JCM 3121 / NBRC 102363 / NCIMB 12654 / NRRL B-3342 / UNCC 431)</name>
    <dbReference type="NCBI Taxonomy" id="512565"/>
    <lineage>
        <taxon>Bacteria</taxon>
        <taxon>Bacillati</taxon>
        <taxon>Actinomycetota</taxon>
        <taxon>Actinomycetes</taxon>
        <taxon>Micromonosporales</taxon>
        <taxon>Micromonosporaceae</taxon>
        <taxon>Actinoplanes</taxon>
    </lineage>
</organism>
<sequence>MVQLGCLCEKKAISSRIACVGADCMARSMARFWRLIIRRRRMRSIMLMALLLSPALGRPCS</sequence>
<evidence type="ECO:0000313" key="1">
    <source>
        <dbReference type="EMBL" id="BAL85295.1"/>
    </source>
</evidence>
<proteinExistence type="predicted"/>
<dbReference type="KEGG" id="ams:AMIS_750"/>
<keyword evidence="2" id="KW-1185">Reference proteome</keyword>
<dbReference type="AlphaFoldDB" id="I0GX08"/>
<dbReference type="EMBL" id="AP012319">
    <property type="protein sequence ID" value="BAL85295.1"/>
    <property type="molecule type" value="Genomic_DNA"/>
</dbReference>
<dbReference type="Proteomes" id="UP000007882">
    <property type="component" value="Chromosome"/>
</dbReference>
<accession>I0GX08</accession>
<reference evidence="1 2" key="1">
    <citation type="submission" date="2012-02" db="EMBL/GenBank/DDBJ databases">
        <title>Complete genome sequence of Actinoplanes missouriensis 431 (= NBRC 102363).</title>
        <authorList>
            <person name="Ohnishi Y."/>
            <person name="Ishikawa J."/>
            <person name="Sekine M."/>
            <person name="Hosoyama A."/>
            <person name="Harada T."/>
            <person name="Narita H."/>
            <person name="Hata T."/>
            <person name="Konno Y."/>
            <person name="Tutikane K."/>
            <person name="Fujita N."/>
            <person name="Horinouchi S."/>
            <person name="Hayakawa M."/>
        </authorList>
    </citation>
    <scope>NUCLEOTIDE SEQUENCE [LARGE SCALE GENOMIC DNA]</scope>
    <source>
        <strain evidence="2">ATCC 14538 / DSM 43046 / CBS 188.64 / JCM 3121 / NBRC 102363 / NCIMB 12654 / NRRL B-3342 / UNCC 431</strain>
    </source>
</reference>
<dbReference type="HOGENOM" id="CLU_2912062_0_0_11"/>